<evidence type="ECO:0000256" key="2">
    <source>
        <dbReference type="PROSITE-ProRule" id="PRU00235"/>
    </source>
</evidence>
<dbReference type="InterPro" id="IPR009091">
    <property type="entry name" value="RCC1/BLIP-II"/>
</dbReference>
<keyword evidence="1" id="KW-0677">Repeat</keyword>
<keyword evidence="5" id="KW-1185">Reference proteome</keyword>
<dbReference type="Gene3D" id="2.130.10.30">
    <property type="entry name" value="Regulator of chromosome condensation 1/beta-lactamase-inhibitor protein II"/>
    <property type="match status" value="3"/>
</dbReference>
<dbReference type="PROSITE" id="PS50012">
    <property type="entry name" value="RCC1_3"/>
    <property type="match status" value="6"/>
</dbReference>
<feature type="repeat" description="RCC1" evidence="2">
    <location>
        <begin position="332"/>
        <end position="385"/>
    </location>
</feature>
<dbReference type="AlphaFoldDB" id="A0A835Z3W4"/>
<feature type="repeat" description="RCC1" evidence="2">
    <location>
        <begin position="178"/>
        <end position="229"/>
    </location>
</feature>
<dbReference type="EMBL" id="JAFCMP010000094">
    <property type="protein sequence ID" value="KAG5187127.1"/>
    <property type="molecule type" value="Genomic_DNA"/>
</dbReference>
<evidence type="ECO:0000313" key="4">
    <source>
        <dbReference type="EMBL" id="KAG5187127.1"/>
    </source>
</evidence>
<dbReference type="PANTHER" id="PTHR22870:SF408">
    <property type="entry name" value="OS09G0560450 PROTEIN"/>
    <property type="match status" value="1"/>
</dbReference>
<dbReference type="InterPro" id="IPR051210">
    <property type="entry name" value="Ub_ligase/GEF_domain"/>
</dbReference>
<name>A0A835Z3W4_9STRA</name>
<accession>A0A835Z3W4</accession>
<evidence type="ECO:0000259" key="3">
    <source>
        <dbReference type="Pfam" id="PF25390"/>
    </source>
</evidence>
<organism evidence="4 5">
    <name type="scientific">Tribonema minus</name>
    <dbReference type="NCBI Taxonomy" id="303371"/>
    <lineage>
        <taxon>Eukaryota</taxon>
        <taxon>Sar</taxon>
        <taxon>Stramenopiles</taxon>
        <taxon>Ochrophyta</taxon>
        <taxon>PX clade</taxon>
        <taxon>Xanthophyceae</taxon>
        <taxon>Tribonematales</taxon>
        <taxon>Tribonemataceae</taxon>
        <taxon>Tribonema</taxon>
    </lineage>
</organism>
<reference evidence="4" key="1">
    <citation type="submission" date="2021-02" db="EMBL/GenBank/DDBJ databases">
        <title>First Annotated Genome of the Yellow-green Alga Tribonema minus.</title>
        <authorList>
            <person name="Mahan K.M."/>
        </authorList>
    </citation>
    <scope>NUCLEOTIDE SEQUENCE</scope>
    <source>
        <strain evidence="4">UTEX B ZZ1240</strain>
    </source>
</reference>
<protein>
    <submittedName>
        <fullName evidence="4">Putative regulator of chromosome condensation like protein</fullName>
    </submittedName>
</protein>
<dbReference type="PRINTS" id="PR00633">
    <property type="entry name" value="RCCNDNSATION"/>
</dbReference>
<dbReference type="InterPro" id="IPR000408">
    <property type="entry name" value="Reg_chr_condens"/>
</dbReference>
<dbReference type="Pfam" id="PF13540">
    <property type="entry name" value="RCC1_2"/>
    <property type="match status" value="2"/>
</dbReference>
<dbReference type="SUPFAM" id="SSF50985">
    <property type="entry name" value="RCC1/BLIP-II"/>
    <property type="match status" value="1"/>
</dbReference>
<feature type="repeat" description="RCC1" evidence="2">
    <location>
        <begin position="44"/>
        <end position="118"/>
    </location>
</feature>
<feature type="repeat" description="RCC1" evidence="2">
    <location>
        <begin position="119"/>
        <end position="177"/>
    </location>
</feature>
<dbReference type="InterPro" id="IPR058923">
    <property type="entry name" value="RCC1-like_dom"/>
</dbReference>
<evidence type="ECO:0000313" key="5">
    <source>
        <dbReference type="Proteomes" id="UP000664859"/>
    </source>
</evidence>
<evidence type="ECO:0000256" key="1">
    <source>
        <dbReference type="ARBA" id="ARBA00022737"/>
    </source>
</evidence>
<dbReference type="PANTHER" id="PTHR22870">
    <property type="entry name" value="REGULATOR OF CHROMOSOME CONDENSATION"/>
    <property type="match status" value="1"/>
</dbReference>
<feature type="repeat" description="RCC1" evidence="2">
    <location>
        <begin position="230"/>
        <end position="290"/>
    </location>
</feature>
<dbReference type="Pfam" id="PF25390">
    <property type="entry name" value="WD40_RLD"/>
    <property type="match status" value="1"/>
</dbReference>
<dbReference type="OrthoDB" id="297375at2759"/>
<sequence length="400" mass="42014">MEMPKARFGVNPILSPVPLPGFEKGGVRDVACGQNHTAVVTTSGELLTFGNGSYFKLGHGARVNVKEPTVVQENVKEPTVVQSLSDAGVRLRSSLSDAGVRLRSVACGDSHTAAIDEDGLLYTWGWGGSLFSGGGALGHGSTSGDVKEPQLVEAVADVLKAVQVGAGENHTAILTDDGEVWACGAGEYGRLGNGGTSDCATPTPVLGLEDKVITRLSVGHAFTLALASTGELYGWGRNDAGQLGLGGGFSMDVYAMENLPRQVAEDHALGTKKIVAMAAGHSHACAVTDDGKLYMWGMKRYLEPEHMSVMDNETVTDVGCGDKYAAVITQQGDMFTFGKGRSNCLGHGATTTLPQPTLVEFFERHNLRVVKVACGHRHVAALVIPPDDESDSESDSKDES</sequence>
<comment type="caution">
    <text evidence="4">The sequence shown here is derived from an EMBL/GenBank/DDBJ whole genome shotgun (WGS) entry which is preliminary data.</text>
</comment>
<dbReference type="Proteomes" id="UP000664859">
    <property type="component" value="Unassembled WGS sequence"/>
</dbReference>
<gene>
    <name evidence="4" type="ORF">JKP88DRAFT_353776</name>
</gene>
<feature type="repeat" description="RCC1" evidence="2">
    <location>
        <begin position="291"/>
        <end position="331"/>
    </location>
</feature>
<proteinExistence type="predicted"/>
<feature type="domain" description="RCC1-like" evidence="3">
    <location>
        <begin position="135"/>
        <end position="382"/>
    </location>
</feature>
<dbReference type="PROSITE" id="PS00626">
    <property type="entry name" value="RCC1_2"/>
    <property type="match status" value="2"/>
</dbReference>